<proteinExistence type="predicted"/>
<accession>A0A383WBG0</accession>
<reference evidence="3 4" key="1">
    <citation type="submission" date="2016-10" db="EMBL/GenBank/DDBJ databases">
        <authorList>
            <person name="Cai Z."/>
        </authorList>
    </citation>
    <scope>NUCLEOTIDE SEQUENCE [LARGE SCALE GENOMIC DNA]</scope>
</reference>
<gene>
    <name evidence="3" type="ORF">BQ4739_LOCUS14796</name>
</gene>
<feature type="domain" description="SMB" evidence="2">
    <location>
        <begin position="24"/>
        <end position="70"/>
    </location>
</feature>
<evidence type="ECO:0000256" key="1">
    <source>
        <dbReference type="ARBA" id="ARBA00023157"/>
    </source>
</evidence>
<keyword evidence="4" id="KW-1185">Reference proteome</keyword>
<name>A0A383WBG0_TETOB</name>
<keyword evidence="1" id="KW-1015">Disulfide bond</keyword>
<dbReference type="Proteomes" id="UP000256970">
    <property type="component" value="Unassembled WGS sequence"/>
</dbReference>
<evidence type="ECO:0000313" key="3">
    <source>
        <dbReference type="EMBL" id="SZX74532.1"/>
    </source>
</evidence>
<evidence type="ECO:0000259" key="2">
    <source>
        <dbReference type="PROSITE" id="PS50958"/>
    </source>
</evidence>
<dbReference type="EMBL" id="FNXT01001215">
    <property type="protein sequence ID" value="SZX74532.1"/>
    <property type="molecule type" value="Genomic_DNA"/>
</dbReference>
<dbReference type="PROSITE" id="PS50958">
    <property type="entry name" value="SMB_2"/>
    <property type="match status" value="1"/>
</dbReference>
<sequence length="318" mass="33378">MDVAASAAKDVACPAYAPRADLNRIMRCGTRNNCRLPGNFQPGGCWCDQFCNAAGDCCDDCATACGAGVCTNLRRHAAAAAAAAANISSAAAVPELLPCGFTEANDRLRKFLDSRRGGVVPAGMSNALAARVTTCTNALAGTPAAATPVTSIPLVFVSAEVNGDNFVYPREKAEVVVKAMNSAYARAGYRFSIARELTASFDKDEDVRCSTAADPNLCPRCKWYLNNLPADLRSRGVHVMYFFKRSDAVESEAASYTPETLYGDADPMAPSCVDGTWFNSNLDVTNGGTMSPAEAAQADAATAVHEVGASACMTFRCA</sequence>
<organism evidence="3 4">
    <name type="scientific">Tetradesmus obliquus</name>
    <name type="common">Green alga</name>
    <name type="synonym">Acutodesmus obliquus</name>
    <dbReference type="NCBI Taxonomy" id="3088"/>
    <lineage>
        <taxon>Eukaryota</taxon>
        <taxon>Viridiplantae</taxon>
        <taxon>Chlorophyta</taxon>
        <taxon>core chlorophytes</taxon>
        <taxon>Chlorophyceae</taxon>
        <taxon>CS clade</taxon>
        <taxon>Sphaeropleales</taxon>
        <taxon>Scenedesmaceae</taxon>
        <taxon>Tetradesmus</taxon>
    </lineage>
</organism>
<protein>
    <recommendedName>
        <fullName evidence="2">SMB domain-containing protein</fullName>
    </recommendedName>
</protein>
<dbReference type="AlphaFoldDB" id="A0A383WBG0"/>
<evidence type="ECO:0000313" key="4">
    <source>
        <dbReference type="Proteomes" id="UP000256970"/>
    </source>
</evidence>
<dbReference type="InterPro" id="IPR001212">
    <property type="entry name" value="Somatomedin_B_dom"/>
</dbReference>